<organism evidence="8 9">
    <name type="scientific">Salinactinospora qingdaonensis</name>
    <dbReference type="NCBI Taxonomy" id="702744"/>
    <lineage>
        <taxon>Bacteria</taxon>
        <taxon>Bacillati</taxon>
        <taxon>Actinomycetota</taxon>
        <taxon>Actinomycetes</taxon>
        <taxon>Streptosporangiales</taxon>
        <taxon>Nocardiopsidaceae</taxon>
        <taxon>Salinactinospora</taxon>
    </lineage>
</organism>
<evidence type="ECO:0000256" key="2">
    <source>
        <dbReference type="ARBA" id="ARBA00022475"/>
    </source>
</evidence>
<feature type="transmembrane region" description="Helical" evidence="6">
    <location>
        <begin position="242"/>
        <end position="262"/>
    </location>
</feature>
<evidence type="ECO:0000256" key="4">
    <source>
        <dbReference type="ARBA" id="ARBA00022989"/>
    </source>
</evidence>
<comment type="subcellular location">
    <subcellularLocation>
        <location evidence="1">Cell membrane</location>
        <topology evidence="1">Multi-pass membrane protein</topology>
    </subcellularLocation>
</comment>
<feature type="transmembrane region" description="Helical" evidence="6">
    <location>
        <begin position="53"/>
        <end position="78"/>
    </location>
</feature>
<evidence type="ECO:0000256" key="5">
    <source>
        <dbReference type="ARBA" id="ARBA00023136"/>
    </source>
</evidence>
<protein>
    <recommendedName>
        <fullName evidence="7">Type II secretion system protein GspF domain-containing protein</fullName>
    </recommendedName>
</protein>
<name>A0ABP7FNR4_9ACTN</name>
<dbReference type="PANTHER" id="PTHR35007">
    <property type="entry name" value="INTEGRAL MEMBRANE PROTEIN-RELATED"/>
    <property type="match status" value="1"/>
</dbReference>
<gene>
    <name evidence="8" type="ORF">GCM10022402_25150</name>
</gene>
<evidence type="ECO:0000313" key="9">
    <source>
        <dbReference type="Proteomes" id="UP001500908"/>
    </source>
</evidence>
<dbReference type="PANTHER" id="PTHR35007:SF3">
    <property type="entry name" value="POSSIBLE CONSERVED ALANINE RICH MEMBRANE PROTEIN"/>
    <property type="match status" value="1"/>
</dbReference>
<evidence type="ECO:0000256" key="6">
    <source>
        <dbReference type="SAM" id="Phobius"/>
    </source>
</evidence>
<accession>A0ABP7FNR4</accession>
<keyword evidence="4 6" id="KW-1133">Transmembrane helix</keyword>
<dbReference type="EMBL" id="BAABDD010000010">
    <property type="protein sequence ID" value="GAA3744497.1"/>
    <property type="molecule type" value="Genomic_DNA"/>
</dbReference>
<feature type="transmembrane region" description="Helical" evidence="6">
    <location>
        <begin position="211"/>
        <end position="230"/>
    </location>
</feature>
<dbReference type="Pfam" id="PF00482">
    <property type="entry name" value="T2SSF"/>
    <property type="match status" value="1"/>
</dbReference>
<evidence type="ECO:0000259" key="7">
    <source>
        <dbReference type="Pfam" id="PF00482"/>
    </source>
</evidence>
<dbReference type="RefSeq" id="WP_344971199.1">
    <property type="nucleotide sequence ID" value="NZ_BAABDD010000010.1"/>
</dbReference>
<sequence>MIPSVMAIGGGMLAGAGVWLVALTVTGPAGPPLRLRRLALHRHHVLRAGAATLGGVLAWLATGWPVAGVLAAAGLAWLPQVLGPDRGHERRVARIEAVASWSEQIRDLTAGASGLQHAITATAPIAPAPIQPEVARLTEELRTARPPQEALADFATVVDVPTADLVAAALSSAAGRHAADLGTLLSSLAETTREQAAMLVRIAASRARIRTAMRIIVAVTIGLAALLLLVNPSYLDPYDGPVGQTVLAGIGALWAAALAWLARLARTDVGPRVLSATHHEQKGVPQ</sequence>
<comment type="caution">
    <text evidence="8">The sequence shown here is derived from an EMBL/GenBank/DDBJ whole genome shotgun (WGS) entry which is preliminary data.</text>
</comment>
<keyword evidence="9" id="KW-1185">Reference proteome</keyword>
<dbReference type="Proteomes" id="UP001500908">
    <property type="component" value="Unassembled WGS sequence"/>
</dbReference>
<evidence type="ECO:0000256" key="3">
    <source>
        <dbReference type="ARBA" id="ARBA00022692"/>
    </source>
</evidence>
<keyword evidence="2" id="KW-1003">Cell membrane</keyword>
<feature type="domain" description="Type II secretion system protein GspF" evidence="7">
    <location>
        <begin position="102"/>
        <end position="228"/>
    </location>
</feature>
<proteinExistence type="predicted"/>
<reference evidence="9" key="1">
    <citation type="journal article" date="2019" name="Int. J. Syst. Evol. Microbiol.">
        <title>The Global Catalogue of Microorganisms (GCM) 10K type strain sequencing project: providing services to taxonomists for standard genome sequencing and annotation.</title>
        <authorList>
            <consortium name="The Broad Institute Genomics Platform"/>
            <consortium name="The Broad Institute Genome Sequencing Center for Infectious Disease"/>
            <person name="Wu L."/>
            <person name="Ma J."/>
        </authorList>
    </citation>
    <scope>NUCLEOTIDE SEQUENCE [LARGE SCALE GENOMIC DNA]</scope>
    <source>
        <strain evidence="9">JCM 17137</strain>
    </source>
</reference>
<keyword evidence="5 6" id="KW-0472">Membrane</keyword>
<evidence type="ECO:0000256" key="1">
    <source>
        <dbReference type="ARBA" id="ARBA00004651"/>
    </source>
</evidence>
<evidence type="ECO:0000313" key="8">
    <source>
        <dbReference type="EMBL" id="GAA3744497.1"/>
    </source>
</evidence>
<keyword evidence="3 6" id="KW-0812">Transmembrane</keyword>
<dbReference type="InterPro" id="IPR018076">
    <property type="entry name" value="T2SS_GspF_dom"/>
</dbReference>